<keyword evidence="3" id="KW-0238">DNA-binding</keyword>
<evidence type="ECO:0000313" key="6">
    <source>
        <dbReference type="EMBL" id="MDQ0442602.1"/>
    </source>
</evidence>
<dbReference type="InterPro" id="IPR010998">
    <property type="entry name" value="Integrase_recombinase_N"/>
</dbReference>
<evidence type="ECO:0000256" key="2">
    <source>
        <dbReference type="ARBA" id="ARBA00022908"/>
    </source>
</evidence>
<dbReference type="Gene3D" id="1.10.150.130">
    <property type="match status" value="1"/>
</dbReference>
<dbReference type="InterPro" id="IPR038488">
    <property type="entry name" value="Integrase_DNA-bd_sf"/>
</dbReference>
<reference evidence="6 7" key="1">
    <citation type="submission" date="2023-07" db="EMBL/GenBank/DDBJ databases">
        <title>Genomic Encyclopedia of Type Strains, Phase IV (KMG-IV): sequencing the most valuable type-strain genomes for metagenomic binning, comparative biology and taxonomic classification.</title>
        <authorList>
            <person name="Goeker M."/>
        </authorList>
    </citation>
    <scope>NUCLEOTIDE SEQUENCE [LARGE SCALE GENOMIC DNA]</scope>
    <source>
        <strain evidence="6 7">DSM 19562</strain>
    </source>
</reference>
<accession>A0ABU0HKY3</accession>
<dbReference type="RefSeq" id="WP_238248672.1">
    <property type="nucleotide sequence ID" value="NZ_BPQX01000021.1"/>
</dbReference>
<organism evidence="6 7">
    <name type="scientific">Methylobacterium persicinum</name>
    <dbReference type="NCBI Taxonomy" id="374426"/>
    <lineage>
        <taxon>Bacteria</taxon>
        <taxon>Pseudomonadati</taxon>
        <taxon>Pseudomonadota</taxon>
        <taxon>Alphaproteobacteria</taxon>
        <taxon>Hyphomicrobiales</taxon>
        <taxon>Methylobacteriaceae</taxon>
        <taxon>Methylobacterium</taxon>
    </lineage>
</organism>
<evidence type="ECO:0000259" key="5">
    <source>
        <dbReference type="PROSITE" id="PS51898"/>
    </source>
</evidence>
<feature type="domain" description="Tyr recombinase" evidence="5">
    <location>
        <begin position="208"/>
        <end position="383"/>
    </location>
</feature>
<dbReference type="PROSITE" id="PS51898">
    <property type="entry name" value="TYR_RECOMBINASE"/>
    <property type="match status" value="1"/>
</dbReference>
<gene>
    <name evidence="6" type="ORF">QO016_002096</name>
</gene>
<dbReference type="Pfam" id="PF13356">
    <property type="entry name" value="Arm-DNA-bind_3"/>
    <property type="match status" value="1"/>
</dbReference>
<comment type="similarity">
    <text evidence="1">Belongs to the 'phage' integrase family.</text>
</comment>
<dbReference type="PANTHER" id="PTHR30629:SF2">
    <property type="entry name" value="PROPHAGE INTEGRASE INTS-RELATED"/>
    <property type="match status" value="1"/>
</dbReference>
<evidence type="ECO:0000313" key="7">
    <source>
        <dbReference type="Proteomes" id="UP001236369"/>
    </source>
</evidence>
<dbReference type="Proteomes" id="UP001236369">
    <property type="component" value="Unassembled WGS sequence"/>
</dbReference>
<sequence>MAREINRLTTRKIQAITEAGWYLDGEGLYLAVEPSGSKRWVLRYRLPGRRREMGLGSFAVVPLAKARELAAAARAQIQEGIDPIAEKTKAKAEPAAPVLFSDVAVTYMTDREKTWRNAAHRKQWRTSLEVDGAKIWNMPVAAVGTDDVLAVLRPIWHEKAESARRLRGRIERILDAARVGRHRSGENPAQWRGHLDVLLPQSKRLQRGHHKAMPYAEVPAFYAGIAAGLQSHSCLALQFTILTAARSGETRGMTWDEVDMAGAIWTVPALRMKGNRVHRVPLTARALAILAQARDGSPRDGGFVFPARNGKPLSDMALAMFLRRLNDEGFTVHGFRSSFRDWVTEETDFAGDLAEAALAHLVGDETERAYRRGDALEKRRHLMDAWAAFVAGDGSTESKNR</sequence>
<dbReference type="CDD" id="cd00801">
    <property type="entry name" value="INT_P4_C"/>
    <property type="match status" value="1"/>
</dbReference>
<evidence type="ECO:0000256" key="3">
    <source>
        <dbReference type="ARBA" id="ARBA00023125"/>
    </source>
</evidence>
<dbReference type="Pfam" id="PF22022">
    <property type="entry name" value="Phage_int_M"/>
    <property type="match status" value="1"/>
</dbReference>
<dbReference type="InterPro" id="IPR011010">
    <property type="entry name" value="DNA_brk_join_enz"/>
</dbReference>
<dbReference type="InterPro" id="IPR053876">
    <property type="entry name" value="Phage_int_M"/>
</dbReference>
<evidence type="ECO:0000256" key="1">
    <source>
        <dbReference type="ARBA" id="ARBA00008857"/>
    </source>
</evidence>
<keyword evidence="2" id="KW-0229">DNA integration</keyword>
<keyword evidence="4" id="KW-0233">DNA recombination</keyword>
<dbReference type="Gene3D" id="3.30.160.390">
    <property type="entry name" value="Integrase, DNA-binding domain"/>
    <property type="match status" value="1"/>
</dbReference>
<dbReference type="EMBL" id="JAUSVV010000003">
    <property type="protein sequence ID" value="MDQ0442602.1"/>
    <property type="molecule type" value="Genomic_DNA"/>
</dbReference>
<proteinExistence type="inferred from homology"/>
<name>A0ABU0HKY3_9HYPH</name>
<dbReference type="InterPro" id="IPR002104">
    <property type="entry name" value="Integrase_catalytic"/>
</dbReference>
<dbReference type="Pfam" id="PF00589">
    <property type="entry name" value="Phage_integrase"/>
    <property type="match status" value="1"/>
</dbReference>
<dbReference type="InterPro" id="IPR025166">
    <property type="entry name" value="Integrase_DNA_bind_dom"/>
</dbReference>
<dbReference type="InterPro" id="IPR050808">
    <property type="entry name" value="Phage_Integrase"/>
</dbReference>
<keyword evidence="7" id="KW-1185">Reference proteome</keyword>
<protein>
    <submittedName>
        <fullName evidence="6">Integrase</fullName>
    </submittedName>
</protein>
<evidence type="ECO:0000256" key="4">
    <source>
        <dbReference type="ARBA" id="ARBA00023172"/>
    </source>
</evidence>
<dbReference type="Gene3D" id="1.10.443.10">
    <property type="entry name" value="Intergrase catalytic core"/>
    <property type="match status" value="1"/>
</dbReference>
<dbReference type="SUPFAM" id="SSF56349">
    <property type="entry name" value="DNA breaking-rejoining enzymes"/>
    <property type="match status" value="1"/>
</dbReference>
<dbReference type="InterPro" id="IPR013762">
    <property type="entry name" value="Integrase-like_cat_sf"/>
</dbReference>
<dbReference type="PANTHER" id="PTHR30629">
    <property type="entry name" value="PROPHAGE INTEGRASE"/>
    <property type="match status" value="1"/>
</dbReference>
<comment type="caution">
    <text evidence="6">The sequence shown here is derived from an EMBL/GenBank/DDBJ whole genome shotgun (WGS) entry which is preliminary data.</text>
</comment>